<evidence type="ECO:0000256" key="1">
    <source>
        <dbReference type="SAM" id="MobiDB-lite"/>
    </source>
</evidence>
<comment type="caution">
    <text evidence="2">The sequence shown here is derived from an EMBL/GenBank/DDBJ whole genome shotgun (WGS) entry which is preliminary data.</text>
</comment>
<keyword evidence="3" id="KW-1185">Reference proteome</keyword>
<proteinExistence type="predicted"/>
<dbReference type="GeneID" id="85325635"/>
<protein>
    <submittedName>
        <fullName evidence="2">Uncharacterized protein</fullName>
    </submittedName>
</protein>
<organism evidence="2 3">
    <name type="scientific">Lasiosphaeria miniovina</name>
    <dbReference type="NCBI Taxonomy" id="1954250"/>
    <lineage>
        <taxon>Eukaryota</taxon>
        <taxon>Fungi</taxon>
        <taxon>Dikarya</taxon>
        <taxon>Ascomycota</taxon>
        <taxon>Pezizomycotina</taxon>
        <taxon>Sordariomycetes</taxon>
        <taxon>Sordariomycetidae</taxon>
        <taxon>Sordariales</taxon>
        <taxon>Lasiosphaeriaceae</taxon>
        <taxon>Lasiosphaeria</taxon>
    </lineage>
</organism>
<dbReference type="AlphaFoldDB" id="A0AA40AD52"/>
<dbReference type="RefSeq" id="XP_060295001.1">
    <property type="nucleotide sequence ID" value="XM_060442365.1"/>
</dbReference>
<dbReference type="Proteomes" id="UP001172101">
    <property type="component" value="Unassembled WGS sequence"/>
</dbReference>
<evidence type="ECO:0000313" key="2">
    <source>
        <dbReference type="EMBL" id="KAK0713678.1"/>
    </source>
</evidence>
<feature type="region of interest" description="Disordered" evidence="1">
    <location>
        <begin position="48"/>
        <end position="73"/>
    </location>
</feature>
<evidence type="ECO:0000313" key="3">
    <source>
        <dbReference type="Proteomes" id="UP001172101"/>
    </source>
</evidence>
<gene>
    <name evidence="2" type="ORF">B0T26DRAFT_718099</name>
</gene>
<accession>A0AA40AD52</accession>
<sequence length="73" mass="7485">MVSGTSVNIILNLSSSGGASHSWGQATLVAPDAACLAEDMTVVEKRLAGREDQEESGVLQRGVEGGATRRGVT</sequence>
<reference evidence="2" key="1">
    <citation type="submission" date="2023-06" db="EMBL/GenBank/DDBJ databases">
        <title>Genome-scale phylogeny and comparative genomics of the fungal order Sordariales.</title>
        <authorList>
            <consortium name="Lawrence Berkeley National Laboratory"/>
            <person name="Hensen N."/>
            <person name="Bonometti L."/>
            <person name="Westerberg I."/>
            <person name="Brannstrom I.O."/>
            <person name="Guillou S."/>
            <person name="Cros-Aarteil S."/>
            <person name="Calhoun S."/>
            <person name="Haridas S."/>
            <person name="Kuo A."/>
            <person name="Mondo S."/>
            <person name="Pangilinan J."/>
            <person name="Riley R."/>
            <person name="LaButti K."/>
            <person name="Andreopoulos B."/>
            <person name="Lipzen A."/>
            <person name="Chen C."/>
            <person name="Yanf M."/>
            <person name="Daum C."/>
            <person name="Ng V."/>
            <person name="Clum A."/>
            <person name="Steindorff A."/>
            <person name="Ohm R."/>
            <person name="Martin F."/>
            <person name="Silar P."/>
            <person name="Natvig D."/>
            <person name="Lalanne C."/>
            <person name="Gautier V."/>
            <person name="Ament-velasquez S.L."/>
            <person name="Kruys A."/>
            <person name="Hutchinson M.I."/>
            <person name="Powell A.J."/>
            <person name="Barry K."/>
            <person name="Miller A.N."/>
            <person name="Grigoriev I.V."/>
            <person name="Debuchy R."/>
            <person name="Gladieux P."/>
            <person name="Thoren M.H."/>
            <person name="Johannesson H."/>
        </authorList>
    </citation>
    <scope>NUCLEOTIDE SEQUENCE</scope>
    <source>
        <strain evidence="2">SMH2392-1A</strain>
    </source>
</reference>
<dbReference type="EMBL" id="JAUIRO010000005">
    <property type="protein sequence ID" value="KAK0713678.1"/>
    <property type="molecule type" value="Genomic_DNA"/>
</dbReference>
<name>A0AA40AD52_9PEZI</name>